<dbReference type="GO" id="GO:0140662">
    <property type="term" value="F:ATP-dependent protein folding chaperone"/>
    <property type="evidence" value="ECO:0007669"/>
    <property type="project" value="InterPro"/>
</dbReference>
<dbReference type="InterPro" id="IPR001844">
    <property type="entry name" value="Cpn60/GroEL"/>
</dbReference>
<organism evidence="6 7">
    <name type="scientific">Aegilops tauschii subsp. strangulata</name>
    <name type="common">Goatgrass</name>
    <dbReference type="NCBI Taxonomy" id="200361"/>
    <lineage>
        <taxon>Eukaryota</taxon>
        <taxon>Viridiplantae</taxon>
        <taxon>Streptophyta</taxon>
        <taxon>Embryophyta</taxon>
        <taxon>Tracheophyta</taxon>
        <taxon>Spermatophyta</taxon>
        <taxon>Magnoliopsida</taxon>
        <taxon>Liliopsida</taxon>
        <taxon>Poales</taxon>
        <taxon>Poaceae</taxon>
        <taxon>BOP clade</taxon>
        <taxon>Pooideae</taxon>
        <taxon>Triticodae</taxon>
        <taxon>Triticeae</taxon>
        <taxon>Triticinae</taxon>
        <taxon>Aegilops</taxon>
    </lineage>
</organism>
<dbReference type="Gramene" id="AET5Gv20856400.6">
    <property type="protein sequence ID" value="AET5Gv20856400.6"/>
    <property type="gene ID" value="AET5Gv20856400"/>
</dbReference>
<keyword evidence="4" id="KW-0143">Chaperone</keyword>
<evidence type="ECO:0000256" key="2">
    <source>
        <dbReference type="ARBA" id="ARBA00022741"/>
    </source>
</evidence>
<keyword evidence="2" id="KW-0547">Nucleotide-binding</keyword>
<evidence type="ECO:0000313" key="7">
    <source>
        <dbReference type="Proteomes" id="UP000015105"/>
    </source>
</evidence>
<keyword evidence="3" id="KW-0067">ATP-binding</keyword>
<dbReference type="Proteomes" id="UP000015105">
    <property type="component" value="Chromosome 5D"/>
</dbReference>
<dbReference type="PRINTS" id="PR00304">
    <property type="entry name" value="TCOMPLEXTCP1"/>
</dbReference>
<reference evidence="7" key="1">
    <citation type="journal article" date="2014" name="Science">
        <title>Ancient hybridizations among the ancestral genomes of bread wheat.</title>
        <authorList>
            <consortium name="International Wheat Genome Sequencing Consortium,"/>
            <person name="Marcussen T."/>
            <person name="Sandve S.R."/>
            <person name="Heier L."/>
            <person name="Spannagl M."/>
            <person name="Pfeifer M."/>
            <person name="Jakobsen K.S."/>
            <person name="Wulff B.B."/>
            <person name="Steuernagel B."/>
            <person name="Mayer K.F."/>
            <person name="Olsen O.A."/>
        </authorList>
    </citation>
    <scope>NUCLEOTIDE SEQUENCE [LARGE SCALE GENOMIC DNA]</scope>
    <source>
        <strain evidence="7">cv. AL8/78</strain>
    </source>
</reference>
<dbReference type="InterPro" id="IPR027413">
    <property type="entry name" value="GROEL-like_equatorial_sf"/>
</dbReference>
<evidence type="ECO:0000256" key="1">
    <source>
        <dbReference type="ARBA" id="ARBA00006607"/>
    </source>
</evidence>
<reference evidence="6" key="5">
    <citation type="journal article" date="2021" name="G3 (Bethesda)">
        <title>Aegilops tauschii genome assembly Aet v5.0 features greater sequence contiguity and improved annotation.</title>
        <authorList>
            <person name="Wang L."/>
            <person name="Zhu T."/>
            <person name="Rodriguez J.C."/>
            <person name="Deal K.R."/>
            <person name="Dubcovsky J."/>
            <person name="McGuire P.E."/>
            <person name="Lux T."/>
            <person name="Spannagl M."/>
            <person name="Mayer K.F.X."/>
            <person name="Baldrich P."/>
            <person name="Meyers B.C."/>
            <person name="Huo N."/>
            <person name="Gu Y.Q."/>
            <person name="Zhou H."/>
            <person name="Devos K.M."/>
            <person name="Bennetzen J.L."/>
            <person name="Unver T."/>
            <person name="Budak H."/>
            <person name="Gulick P.J."/>
            <person name="Galiba G."/>
            <person name="Kalapos B."/>
            <person name="Nelson D.R."/>
            <person name="Li P."/>
            <person name="You F.M."/>
            <person name="Luo M.C."/>
            <person name="Dvorak J."/>
        </authorList>
    </citation>
    <scope>NUCLEOTIDE SEQUENCE [LARGE SCALE GENOMIC DNA]</scope>
    <source>
        <strain evidence="6">cv. AL8/78</strain>
    </source>
</reference>
<feature type="compositionally biased region" description="Low complexity" evidence="5">
    <location>
        <begin position="9"/>
        <end position="20"/>
    </location>
</feature>
<evidence type="ECO:0000313" key="6">
    <source>
        <dbReference type="EnsemblPlants" id="AET5Gv20856400.6"/>
    </source>
</evidence>
<name>A0A453LNP9_AEGTS</name>
<dbReference type="GO" id="GO:0042026">
    <property type="term" value="P:protein refolding"/>
    <property type="evidence" value="ECO:0007669"/>
    <property type="project" value="InterPro"/>
</dbReference>
<dbReference type="PANTHER" id="PTHR45633">
    <property type="entry name" value="60 KDA HEAT SHOCK PROTEIN, MITOCHONDRIAL"/>
    <property type="match status" value="1"/>
</dbReference>
<dbReference type="GO" id="GO:0005524">
    <property type="term" value="F:ATP binding"/>
    <property type="evidence" value="ECO:0007669"/>
    <property type="project" value="UniProtKB-KW"/>
</dbReference>
<dbReference type="Gene3D" id="1.10.560.10">
    <property type="entry name" value="GroEL-like equatorial domain"/>
    <property type="match status" value="1"/>
</dbReference>
<feature type="region of interest" description="Disordered" evidence="5">
    <location>
        <begin position="1"/>
        <end position="20"/>
    </location>
</feature>
<evidence type="ECO:0000256" key="3">
    <source>
        <dbReference type="ARBA" id="ARBA00022840"/>
    </source>
</evidence>
<dbReference type="InterPro" id="IPR017998">
    <property type="entry name" value="Chaperone_TCP-1"/>
</dbReference>
<accession>A0A453LNP9</accession>
<sequence>MSLTTASFAAPACSSSSSWPPLPRWPCRLPRPARGCRRLAVRADVKVISSGDACRRGLAAGIHKLADAVSVTLGPKGRNVVIDQDDVPKVINDGVTIAKAIELPNSLEHAGAMLLQEVQCSMF</sequence>
<comment type="similarity">
    <text evidence="1">Belongs to the chaperonin (HSP60) family.</text>
</comment>
<keyword evidence="7" id="KW-1185">Reference proteome</keyword>
<dbReference type="AlphaFoldDB" id="A0A453LNP9"/>
<reference evidence="6" key="3">
    <citation type="journal article" date="2017" name="Nature">
        <title>Genome sequence of the progenitor of the wheat D genome Aegilops tauschii.</title>
        <authorList>
            <person name="Luo M.C."/>
            <person name="Gu Y.Q."/>
            <person name="Puiu D."/>
            <person name="Wang H."/>
            <person name="Twardziok S.O."/>
            <person name="Deal K.R."/>
            <person name="Huo N."/>
            <person name="Zhu T."/>
            <person name="Wang L."/>
            <person name="Wang Y."/>
            <person name="McGuire P.E."/>
            <person name="Liu S."/>
            <person name="Long H."/>
            <person name="Ramasamy R.K."/>
            <person name="Rodriguez J.C."/>
            <person name="Van S.L."/>
            <person name="Yuan L."/>
            <person name="Wang Z."/>
            <person name="Xia Z."/>
            <person name="Xiao L."/>
            <person name="Anderson O.D."/>
            <person name="Ouyang S."/>
            <person name="Liang Y."/>
            <person name="Zimin A.V."/>
            <person name="Pertea G."/>
            <person name="Qi P."/>
            <person name="Bennetzen J.L."/>
            <person name="Dai X."/>
            <person name="Dawson M.W."/>
            <person name="Muller H.G."/>
            <person name="Kugler K."/>
            <person name="Rivarola-Duarte L."/>
            <person name="Spannagl M."/>
            <person name="Mayer K.F.X."/>
            <person name="Lu F.H."/>
            <person name="Bevan M.W."/>
            <person name="Leroy P."/>
            <person name="Li P."/>
            <person name="You F.M."/>
            <person name="Sun Q."/>
            <person name="Liu Z."/>
            <person name="Lyons E."/>
            <person name="Wicker T."/>
            <person name="Salzberg S.L."/>
            <person name="Devos K.M."/>
            <person name="Dvorak J."/>
        </authorList>
    </citation>
    <scope>NUCLEOTIDE SEQUENCE [LARGE SCALE GENOMIC DNA]</scope>
    <source>
        <strain evidence="6">cv. AL8/78</strain>
    </source>
</reference>
<reference evidence="6" key="4">
    <citation type="submission" date="2019-03" db="UniProtKB">
        <authorList>
            <consortium name="EnsemblPlants"/>
        </authorList>
    </citation>
    <scope>IDENTIFICATION</scope>
</reference>
<dbReference type="SUPFAM" id="SSF48592">
    <property type="entry name" value="GroEL equatorial domain-like"/>
    <property type="match status" value="1"/>
</dbReference>
<protein>
    <submittedName>
        <fullName evidence="6">Uncharacterized protein</fullName>
    </submittedName>
</protein>
<proteinExistence type="inferred from homology"/>
<evidence type="ECO:0000256" key="4">
    <source>
        <dbReference type="ARBA" id="ARBA00023186"/>
    </source>
</evidence>
<reference evidence="7" key="2">
    <citation type="journal article" date="2017" name="Nat. Plants">
        <title>The Aegilops tauschii genome reveals multiple impacts of transposons.</title>
        <authorList>
            <person name="Zhao G."/>
            <person name="Zou C."/>
            <person name="Li K."/>
            <person name="Wang K."/>
            <person name="Li T."/>
            <person name="Gao L."/>
            <person name="Zhang X."/>
            <person name="Wang H."/>
            <person name="Yang Z."/>
            <person name="Liu X."/>
            <person name="Jiang W."/>
            <person name="Mao L."/>
            <person name="Kong X."/>
            <person name="Jiao Y."/>
            <person name="Jia J."/>
        </authorList>
    </citation>
    <scope>NUCLEOTIDE SEQUENCE [LARGE SCALE GENOMIC DNA]</scope>
    <source>
        <strain evidence="7">cv. AL8/78</strain>
    </source>
</reference>
<evidence type="ECO:0000256" key="5">
    <source>
        <dbReference type="SAM" id="MobiDB-lite"/>
    </source>
</evidence>
<dbReference type="EnsemblPlants" id="AET5Gv20856400.6">
    <property type="protein sequence ID" value="AET5Gv20856400.6"/>
    <property type="gene ID" value="AET5Gv20856400"/>
</dbReference>